<evidence type="ECO:0000313" key="3">
    <source>
        <dbReference type="EMBL" id="AXK82494.1"/>
    </source>
</evidence>
<dbReference type="KEGG" id="ptaw:DW352_19395"/>
<dbReference type="RefSeq" id="WP_115692873.1">
    <property type="nucleotide sequence ID" value="NZ_CP031417.1"/>
</dbReference>
<proteinExistence type="predicted"/>
<evidence type="ECO:0000313" key="4">
    <source>
        <dbReference type="Proteomes" id="UP000254889"/>
    </source>
</evidence>
<organism evidence="3 4">
    <name type="scientific">Pseudolabrys taiwanensis</name>
    <dbReference type="NCBI Taxonomy" id="331696"/>
    <lineage>
        <taxon>Bacteria</taxon>
        <taxon>Pseudomonadati</taxon>
        <taxon>Pseudomonadota</taxon>
        <taxon>Alphaproteobacteria</taxon>
        <taxon>Hyphomicrobiales</taxon>
        <taxon>Xanthobacteraceae</taxon>
        <taxon>Pseudolabrys</taxon>
    </lineage>
</organism>
<evidence type="ECO:0000256" key="1">
    <source>
        <dbReference type="SAM" id="Coils"/>
    </source>
</evidence>
<dbReference type="EMBL" id="CP031417">
    <property type="protein sequence ID" value="AXK82494.1"/>
    <property type="molecule type" value="Genomic_DNA"/>
</dbReference>
<reference evidence="3 4" key="1">
    <citation type="submission" date="2018-07" db="EMBL/GenBank/DDBJ databases">
        <authorList>
            <person name="Quirk P.G."/>
            <person name="Krulwich T.A."/>
        </authorList>
    </citation>
    <scope>NUCLEOTIDE SEQUENCE [LARGE SCALE GENOMIC DNA]</scope>
    <source>
        <strain evidence="3 4">CC-BB4</strain>
    </source>
</reference>
<dbReference type="Proteomes" id="UP000254889">
    <property type="component" value="Chromosome"/>
</dbReference>
<accession>A0A345ZZZ7</accession>
<feature type="region of interest" description="Disordered" evidence="2">
    <location>
        <begin position="1"/>
        <end position="68"/>
    </location>
</feature>
<gene>
    <name evidence="3" type="ORF">DW352_19395</name>
</gene>
<keyword evidence="1" id="KW-0175">Coiled coil</keyword>
<dbReference type="OrthoDB" id="8441668at2"/>
<evidence type="ECO:0000256" key="2">
    <source>
        <dbReference type="SAM" id="MobiDB-lite"/>
    </source>
</evidence>
<feature type="compositionally biased region" description="Low complexity" evidence="2">
    <location>
        <begin position="51"/>
        <end position="63"/>
    </location>
</feature>
<name>A0A345ZZZ7_9HYPH</name>
<evidence type="ECO:0008006" key="5">
    <source>
        <dbReference type="Google" id="ProtNLM"/>
    </source>
</evidence>
<keyword evidence="4" id="KW-1185">Reference proteome</keyword>
<feature type="coiled-coil region" evidence="1">
    <location>
        <begin position="164"/>
        <end position="249"/>
    </location>
</feature>
<protein>
    <recommendedName>
        <fullName evidence="5">Phage tail protein</fullName>
    </recommendedName>
</protein>
<dbReference type="AlphaFoldDB" id="A0A345ZZZ7"/>
<sequence length="427" mass="43173">MADDETASDGAPRRKREAPTIDLTAKDMTPPAPEPSPADAAASEAPPPEEPASAAADAEPAPETAGPVAPSAWPRLIGAGAAGGVIAAAVFGALWYGGVLPSATVGNDAGAQIAALQQQIDALRNRPAAQADTRTIDAVTQRVSKIEDALKTTPAGDTNVAERLTAAENAMKSLGVTLAALNQRNDDASANAARAREQADAAEKAVTQLRGSVQDVARDASSAVTPAQIDALTQRLAALEQTTKTAHADIDKAVASEKTTRLALAASALRTAVVTGAPFAGQLAQAKSLGAPERYLAPLSPFASTGVPSAAALAQELRAQLPQMAKLAGAQAPAGGFLERLQANASKLVKITPVDAPAGDDVSAVLARLEVAAAHADIAAALIDLGKLPETVRAPAQGFIDKAKAREAALAGTRDLAADTMRALGTR</sequence>